<organism evidence="3 4">
    <name type="scientific">Grifola frondosa</name>
    <name type="common">Maitake</name>
    <name type="synonym">Polyporus frondosus</name>
    <dbReference type="NCBI Taxonomy" id="5627"/>
    <lineage>
        <taxon>Eukaryota</taxon>
        <taxon>Fungi</taxon>
        <taxon>Dikarya</taxon>
        <taxon>Basidiomycota</taxon>
        <taxon>Agaricomycotina</taxon>
        <taxon>Agaricomycetes</taxon>
        <taxon>Polyporales</taxon>
        <taxon>Grifolaceae</taxon>
        <taxon>Grifola</taxon>
    </lineage>
</organism>
<dbReference type="OrthoDB" id="1872379at2759"/>
<evidence type="ECO:0000256" key="1">
    <source>
        <dbReference type="PROSITE-ProRule" id="PRU00339"/>
    </source>
</evidence>
<dbReference type="Proteomes" id="UP000092993">
    <property type="component" value="Unassembled WGS sequence"/>
</dbReference>
<dbReference type="Gene3D" id="1.25.40.10">
    <property type="entry name" value="Tetratricopeptide repeat domain"/>
    <property type="match status" value="1"/>
</dbReference>
<evidence type="ECO:0000256" key="2">
    <source>
        <dbReference type="SAM" id="MobiDB-lite"/>
    </source>
</evidence>
<dbReference type="AlphaFoldDB" id="A0A1C7MSR8"/>
<dbReference type="PROSITE" id="PS50005">
    <property type="entry name" value="TPR"/>
    <property type="match status" value="1"/>
</dbReference>
<reference evidence="3 4" key="1">
    <citation type="submission" date="2016-03" db="EMBL/GenBank/DDBJ databases">
        <title>Whole genome sequencing of Grifola frondosa 9006-11.</title>
        <authorList>
            <person name="Min B."/>
            <person name="Park H."/>
            <person name="Kim J.-G."/>
            <person name="Cho H."/>
            <person name="Oh Y.-L."/>
            <person name="Kong W.-S."/>
            <person name="Choi I.-G."/>
        </authorList>
    </citation>
    <scope>NUCLEOTIDE SEQUENCE [LARGE SCALE GENOMIC DNA]</scope>
    <source>
        <strain evidence="3 4">9006-11</strain>
    </source>
</reference>
<dbReference type="PANTHER" id="PTHR46014:SF1">
    <property type="entry name" value="TETRATRICOPEPTIDE REPEAT PROTEIN 1"/>
    <property type="match status" value="1"/>
</dbReference>
<feature type="region of interest" description="Disordered" evidence="2">
    <location>
        <begin position="113"/>
        <end position="168"/>
    </location>
</feature>
<dbReference type="InterPro" id="IPR019734">
    <property type="entry name" value="TPR_rpt"/>
</dbReference>
<accession>A0A1C7MSR8</accession>
<comment type="caution">
    <text evidence="3">The sequence shown here is derived from an EMBL/GenBank/DDBJ whole genome shotgun (WGS) entry which is preliminary data.</text>
</comment>
<dbReference type="STRING" id="5627.A0A1C7MSR8"/>
<dbReference type="InterPro" id="IPR052769">
    <property type="entry name" value="TPR_domain_protein"/>
</dbReference>
<keyword evidence="1" id="KW-0802">TPR repeat</keyword>
<feature type="region of interest" description="Disordered" evidence="2">
    <location>
        <begin position="44"/>
        <end position="65"/>
    </location>
</feature>
<dbReference type="EMBL" id="LUGG01000001">
    <property type="protein sequence ID" value="OBZ79933.1"/>
    <property type="molecule type" value="Genomic_DNA"/>
</dbReference>
<dbReference type="InterPro" id="IPR011990">
    <property type="entry name" value="TPR-like_helical_dom_sf"/>
</dbReference>
<keyword evidence="4" id="KW-1185">Reference proteome</keyword>
<gene>
    <name evidence="3" type="primary">TTC1</name>
    <name evidence="3" type="ORF">A0H81_00910</name>
</gene>
<feature type="repeat" description="TPR" evidence="1">
    <location>
        <begin position="179"/>
        <end position="212"/>
    </location>
</feature>
<dbReference type="OMA" id="EGNDHFR"/>
<evidence type="ECO:0000313" key="4">
    <source>
        <dbReference type="Proteomes" id="UP000092993"/>
    </source>
</evidence>
<dbReference type="SMART" id="SM00028">
    <property type="entry name" value="TPR"/>
    <property type="match status" value="2"/>
</dbReference>
<dbReference type="SUPFAM" id="SSF48452">
    <property type="entry name" value="TPR-like"/>
    <property type="match status" value="1"/>
</dbReference>
<proteinExistence type="predicted"/>
<feature type="region of interest" description="Disordered" evidence="2">
    <location>
        <begin position="1"/>
        <end position="22"/>
    </location>
</feature>
<protein>
    <submittedName>
        <fullName evidence="3">Tetratricopeptide repeat protein 1</fullName>
    </submittedName>
</protein>
<name>A0A1C7MSR8_GRIFR</name>
<evidence type="ECO:0000313" key="3">
    <source>
        <dbReference type="EMBL" id="OBZ79933.1"/>
    </source>
</evidence>
<feature type="compositionally biased region" description="Polar residues" evidence="2">
    <location>
        <begin position="50"/>
        <end position="62"/>
    </location>
</feature>
<sequence length="316" mass="34876">MSNHGSNIHLNPAFSWPSSQSHRPRSLQGSYLIFHITHRVDRRDTGARTMENSLTSGPSTETADVREEVNAELYDESQIKTCLKDAEDLKLEGNDHFRAKRWDEALATYTSALGRLPKRKESPPPSSAKENGKGRNDTSSDTEDAEDTHKSTNPEGVSSVEEDTIPPTELEVQCAKARSIMSANIGACYVKLGDHKEAVAACSQALKDDPHYIKALQRRAASNEQINTWSSLSSAQEDYNLLLELLPAGSPQINEVKRSLQSLKPRVEASQKRETAEMLDKLKGLGNSILGNFGLSTDNFQFVPNGQGGYSMNFVR</sequence>
<dbReference type="PANTHER" id="PTHR46014">
    <property type="entry name" value="TETRATRICOPEPTIDE REPEAT PROTEIN 1"/>
    <property type="match status" value="1"/>
</dbReference>